<dbReference type="RefSeq" id="WP_377542740.1">
    <property type="nucleotide sequence ID" value="NZ_JBHSBN010000003.1"/>
</dbReference>
<gene>
    <name evidence="3" type="ORF">ACFOX0_06540</name>
</gene>
<feature type="domain" description="AAA+ ATPase" evidence="2">
    <location>
        <begin position="335"/>
        <end position="488"/>
    </location>
</feature>
<dbReference type="InterPro" id="IPR027417">
    <property type="entry name" value="P-loop_NTPase"/>
</dbReference>
<dbReference type="Pfam" id="PF22738">
    <property type="entry name" value="NNH7"/>
    <property type="match status" value="1"/>
</dbReference>
<comment type="caution">
    <text evidence="3">The sequence shown here is derived from an EMBL/GenBank/DDBJ whole genome shotgun (WGS) entry which is preliminary data.</text>
</comment>
<feature type="compositionally biased region" description="Pro residues" evidence="1">
    <location>
        <begin position="1113"/>
        <end position="1123"/>
    </location>
</feature>
<proteinExistence type="predicted"/>
<dbReference type="InterPro" id="IPR003593">
    <property type="entry name" value="AAA+_ATPase"/>
</dbReference>
<keyword evidence="4" id="KW-1185">Reference proteome</keyword>
<sequence length="1123" mass="123469">MAETLSYADAVRLLGGEKSRIVTVLDRLVGWGMLAASPVPDVLGWFDAKGELIRLGHELVTGLSERRSGLSRYDRTRRLEAAHAVLAVTAFFEAVDEADLPLDLADLEITKAEQLALAGARPNSQTIEAFFGTVAPVPGPHLPYPALRAELRRFYSLLAAQLLHFTVGLAGWDRVDETARMAFHAFMDDRAAELAVRRHRELLTRLAVDFPEVDFWLGMHEHEATREEVRGLAVGLTELRRTLDRISTGAAPDARREALARAYAAELDRPIAQSGDVPAGLRVPSLGAGYVPPSCRVAALDGHARPADESWWAGQPVRDDLADLLTGQLTAPGATRAPLLVLGQPGSGKSVLTRILAARLPAADFLVVRVALRDVPAAADLQDQIEQAVRADTGERLDWPALARSAGDALPVVLLDGFDELLQATGVNQTSYLLKVAEFQRREAVQGRPVVVLVTSRTSVADRAQPPAGTVALRLEPFDEPRVSRWVDTWNAANAGRFPSGVDPLDAATVLAHRELAEQPLLLLMLALYDADGNDLRSAGDLRRGELYERLLRSFARREVVKHRPDLSPQALDRAVEDELRRLAVVAFAMFNRRAQWVTEAELEADLAALPFGTAPTAAARDDLRTPLRSAEIVLGRFFFIHRSQASRDADRPKAYEFLHATFGEYLVARLTWQAVSNLVGRASADDMALGGGVPDDDLLHALLSYAVLTGRAPVAGFLREWMSTLDEPARTDWAALLVRLFRAARYATGGRRFDDYRPRRLPVPARHAAYSANLLLLAVCAGGTVYGRQLYPDDGEVVPQWHADALLWRSQLAAPEWDSLTNALELRRTRVDGAREIVLTWDDHWWPPDDGRVELSWSFDHLSDRAQNAGWRMPNQHPEVLRRKAHFECGANTDLVQHVLEPLAVALPETVNTLSVADGSRMASAAHLLLAGWLAPVADPFASPRPALYRRCAALTVRFGDLTSPNRRRMTRLLLDRLATDPDLPVDVAVDVLGTLVGGERIPEWFAGPALRCCLTFLGRDRTHDRQLAGLITTTVLRSDGDDSTIWSADIALAAMARLHELGVQSMPISDSYFDLLVRRYGESRPDLITRLTPLRTGQQDGAFPDGTPIPQEEPFPTDDPG</sequence>
<organism evidence="3 4">
    <name type="scientific">Micromonospora zhanjiangensis</name>
    <dbReference type="NCBI Taxonomy" id="1522057"/>
    <lineage>
        <taxon>Bacteria</taxon>
        <taxon>Bacillati</taxon>
        <taxon>Actinomycetota</taxon>
        <taxon>Actinomycetes</taxon>
        <taxon>Micromonosporales</taxon>
        <taxon>Micromonosporaceae</taxon>
        <taxon>Micromonospora</taxon>
    </lineage>
</organism>
<protein>
    <submittedName>
        <fullName evidence="3">NACHT domain-containing protein</fullName>
    </submittedName>
</protein>
<dbReference type="Gene3D" id="3.40.50.300">
    <property type="entry name" value="P-loop containing nucleotide triphosphate hydrolases"/>
    <property type="match status" value="1"/>
</dbReference>
<dbReference type="Proteomes" id="UP001595868">
    <property type="component" value="Unassembled WGS sequence"/>
</dbReference>
<dbReference type="EMBL" id="JBHSBN010000003">
    <property type="protein sequence ID" value="MFC4105594.1"/>
    <property type="molecule type" value="Genomic_DNA"/>
</dbReference>
<dbReference type="SUPFAM" id="SSF52540">
    <property type="entry name" value="P-loop containing nucleoside triphosphate hydrolases"/>
    <property type="match status" value="1"/>
</dbReference>
<reference evidence="4" key="1">
    <citation type="journal article" date="2019" name="Int. J. Syst. Evol. Microbiol.">
        <title>The Global Catalogue of Microorganisms (GCM) 10K type strain sequencing project: providing services to taxonomists for standard genome sequencing and annotation.</title>
        <authorList>
            <consortium name="The Broad Institute Genomics Platform"/>
            <consortium name="The Broad Institute Genome Sequencing Center for Infectious Disease"/>
            <person name="Wu L."/>
            <person name="Ma J."/>
        </authorList>
    </citation>
    <scope>NUCLEOTIDE SEQUENCE [LARGE SCALE GENOMIC DNA]</scope>
    <source>
        <strain evidence="4">2902at01</strain>
    </source>
</reference>
<feature type="region of interest" description="Disordered" evidence="1">
    <location>
        <begin position="1094"/>
        <end position="1123"/>
    </location>
</feature>
<dbReference type="InterPro" id="IPR054567">
    <property type="entry name" value="NNH7"/>
</dbReference>
<evidence type="ECO:0000256" key="1">
    <source>
        <dbReference type="SAM" id="MobiDB-lite"/>
    </source>
</evidence>
<name>A0ABV8KHS1_9ACTN</name>
<evidence type="ECO:0000313" key="4">
    <source>
        <dbReference type="Proteomes" id="UP001595868"/>
    </source>
</evidence>
<accession>A0ABV8KHS1</accession>
<dbReference type="SMART" id="SM00382">
    <property type="entry name" value="AAA"/>
    <property type="match status" value="1"/>
</dbReference>
<evidence type="ECO:0000259" key="2">
    <source>
        <dbReference type="SMART" id="SM00382"/>
    </source>
</evidence>
<evidence type="ECO:0000313" key="3">
    <source>
        <dbReference type="EMBL" id="MFC4105594.1"/>
    </source>
</evidence>